<name>A0ABQ7K6X1_9FUNG</name>
<sequence length="162" mass="18752">MDYYGGYLDAQRIVELWDDGGVEDWVCSELEVFECQIGIIQRPDITGNILGVPTSDQSIDLQRKVYAKLAQLTKLRELTSGFPTDTTLNMYERVCYRQYDCLAMTLESGLDLLKGLKELRVVELEDMEVYISGEKEQSWFAEHWPLATIRVTDYTMDRDEDD</sequence>
<protein>
    <submittedName>
        <fullName evidence="1">Uncharacterized protein</fullName>
    </submittedName>
</protein>
<gene>
    <name evidence="1" type="ORF">BGZ96_003450</name>
</gene>
<dbReference type="Proteomes" id="UP001194696">
    <property type="component" value="Unassembled WGS sequence"/>
</dbReference>
<accession>A0ABQ7K6X1</accession>
<proteinExistence type="predicted"/>
<reference evidence="1 2" key="1">
    <citation type="journal article" date="2020" name="Fungal Divers.">
        <title>Resolving the Mortierellaceae phylogeny through synthesis of multi-gene phylogenetics and phylogenomics.</title>
        <authorList>
            <person name="Vandepol N."/>
            <person name="Liber J."/>
            <person name="Desiro A."/>
            <person name="Na H."/>
            <person name="Kennedy M."/>
            <person name="Barry K."/>
            <person name="Grigoriev I.V."/>
            <person name="Miller A.N."/>
            <person name="O'Donnell K."/>
            <person name="Stajich J.E."/>
            <person name="Bonito G."/>
        </authorList>
    </citation>
    <scope>NUCLEOTIDE SEQUENCE [LARGE SCALE GENOMIC DNA]</scope>
    <source>
        <strain evidence="1 2">AD045</strain>
    </source>
</reference>
<evidence type="ECO:0000313" key="1">
    <source>
        <dbReference type="EMBL" id="KAG0292994.1"/>
    </source>
</evidence>
<comment type="caution">
    <text evidence="1">The sequence shown here is derived from an EMBL/GenBank/DDBJ whole genome shotgun (WGS) entry which is preliminary data.</text>
</comment>
<keyword evidence="2" id="KW-1185">Reference proteome</keyword>
<evidence type="ECO:0000313" key="2">
    <source>
        <dbReference type="Proteomes" id="UP001194696"/>
    </source>
</evidence>
<dbReference type="EMBL" id="JAAAIM010000174">
    <property type="protein sequence ID" value="KAG0292994.1"/>
    <property type="molecule type" value="Genomic_DNA"/>
</dbReference>
<organism evidence="1 2">
    <name type="scientific">Linnemannia gamsii</name>
    <dbReference type="NCBI Taxonomy" id="64522"/>
    <lineage>
        <taxon>Eukaryota</taxon>
        <taxon>Fungi</taxon>
        <taxon>Fungi incertae sedis</taxon>
        <taxon>Mucoromycota</taxon>
        <taxon>Mortierellomycotina</taxon>
        <taxon>Mortierellomycetes</taxon>
        <taxon>Mortierellales</taxon>
        <taxon>Mortierellaceae</taxon>
        <taxon>Linnemannia</taxon>
    </lineage>
</organism>